<gene>
    <name evidence="1" type="ORF">BDM02DRAFT_3119643</name>
</gene>
<protein>
    <submittedName>
        <fullName evidence="1">NAD(P)-binding protein</fullName>
    </submittedName>
</protein>
<evidence type="ECO:0000313" key="1">
    <source>
        <dbReference type="EMBL" id="KAF9645806.1"/>
    </source>
</evidence>
<proteinExistence type="predicted"/>
<comment type="caution">
    <text evidence="1">The sequence shown here is derived from an EMBL/GenBank/DDBJ whole genome shotgun (WGS) entry which is preliminary data.</text>
</comment>
<keyword evidence="2" id="KW-1185">Reference proteome</keyword>
<evidence type="ECO:0000313" key="2">
    <source>
        <dbReference type="Proteomes" id="UP000886501"/>
    </source>
</evidence>
<accession>A0ACB6Z858</accession>
<reference evidence="1" key="2">
    <citation type="journal article" date="2020" name="Nat. Commun.">
        <title>Large-scale genome sequencing of mycorrhizal fungi provides insights into the early evolution of symbiotic traits.</title>
        <authorList>
            <person name="Miyauchi S."/>
            <person name="Kiss E."/>
            <person name="Kuo A."/>
            <person name="Drula E."/>
            <person name="Kohler A."/>
            <person name="Sanchez-Garcia M."/>
            <person name="Morin E."/>
            <person name="Andreopoulos B."/>
            <person name="Barry K.W."/>
            <person name="Bonito G."/>
            <person name="Buee M."/>
            <person name="Carver A."/>
            <person name="Chen C."/>
            <person name="Cichocki N."/>
            <person name="Clum A."/>
            <person name="Culley D."/>
            <person name="Crous P.W."/>
            <person name="Fauchery L."/>
            <person name="Girlanda M."/>
            <person name="Hayes R.D."/>
            <person name="Keri Z."/>
            <person name="LaButti K."/>
            <person name="Lipzen A."/>
            <person name="Lombard V."/>
            <person name="Magnuson J."/>
            <person name="Maillard F."/>
            <person name="Murat C."/>
            <person name="Nolan M."/>
            <person name="Ohm R.A."/>
            <person name="Pangilinan J."/>
            <person name="Pereira M.F."/>
            <person name="Perotto S."/>
            <person name="Peter M."/>
            <person name="Pfister S."/>
            <person name="Riley R."/>
            <person name="Sitrit Y."/>
            <person name="Stielow J.B."/>
            <person name="Szollosi G."/>
            <person name="Zifcakova L."/>
            <person name="Stursova M."/>
            <person name="Spatafora J.W."/>
            <person name="Tedersoo L."/>
            <person name="Vaario L.M."/>
            <person name="Yamada A."/>
            <person name="Yan M."/>
            <person name="Wang P."/>
            <person name="Xu J."/>
            <person name="Bruns T."/>
            <person name="Baldrian P."/>
            <person name="Vilgalys R."/>
            <person name="Dunand C."/>
            <person name="Henrissat B."/>
            <person name="Grigoriev I.V."/>
            <person name="Hibbett D."/>
            <person name="Nagy L.G."/>
            <person name="Martin F.M."/>
        </authorList>
    </citation>
    <scope>NUCLEOTIDE SEQUENCE</scope>
    <source>
        <strain evidence="1">P2</strain>
    </source>
</reference>
<dbReference type="Proteomes" id="UP000886501">
    <property type="component" value="Unassembled WGS sequence"/>
</dbReference>
<sequence length="287" mass="31622">MSSSKVWFITGASTGFGLTMTKHVLRNGDIAVATLRTPSNLDVLRAEYPSSAKLLIIKLDVTKPEEISRAFNEVKEKLGRIDYVFNNAGYAVIGEVEGVKEADARAMFEVNFWGAMNVSKEALEFFREVNKPQGGYLLNVSSSVGLVAKPPTGWYTASKHALEGATETLAKEIDPEWNIRISLLEFGAFKTGGIRSAVLTPPHPSYTNPNLPTNIMRRLFKGFTVSGDPEKAIDFVYEYFMTVAKPPLRLLIGLDVIKDVRGKIESLTKDVDNAEAVTKDKDLTISN</sequence>
<dbReference type="EMBL" id="MU118077">
    <property type="protein sequence ID" value="KAF9645806.1"/>
    <property type="molecule type" value="Genomic_DNA"/>
</dbReference>
<reference evidence="1" key="1">
    <citation type="submission" date="2019-10" db="EMBL/GenBank/DDBJ databases">
        <authorList>
            <consortium name="DOE Joint Genome Institute"/>
            <person name="Kuo A."/>
            <person name="Miyauchi S."/>
            <person name="Kiss E."/>
            <person name="Drula E."/>
            <person name="Kohler A."/>
            <person name="Sanchez-Garcia M."/>
            <person name="Andreopoulos B."/>
            <person name="Barry K.W."/>
            <person name="Bonito G."/>
            <person name="Buee M."/>
            <person name="Carver A."/>
            <person name="Chen C."/>
            <person name="Cichocki N."/>
            <person name="Clum A."/>
            <person name="Culley D."/>
            <person name="Crous P.W."/>
            <person name="Fauchery L."/>
            <person name="Girlanda M."/>
            <person name="Hayes R."/>
            <person name="Keri Z."/>
            <person name="Labutti K."/>
            <person name="Lipzen A."/>
            <person name="Lombard V."/>
            <person name="Magnuson J."/>
            <person name="Maillard F."/>
            <person name="Morin E."/>
            <person name="Murat C."/>
            <person name="Nolan M."/>
            <person name="Ohm R."/>
            <person name="Pangilinan J."/>
            <person name="Pereira M."/>
            <person name="Perotto S."/>
            <person name="Peter M."/>
            <person name="Riley R."/>
            <person name="Sitrit Y."/>
            <person name="Stielow B."/>
            <person name="Szollosi G."/>
            <person name="Zifcakova L."/>
            <person name="Stursova M."/>
            <person name="Spatafora J.W."/>
            <person name="Tedersoo L."/>
            <person name="Vaario L.-M."/>
            <person name="Yamada A."/>
            <person name="Yan M."/>
            <person name="Wang P."/>
            <person name="Xu J."/>
            <person name="Bruns T."/>
            <person name="Baldrian P."/>
            <person name="Vilgalys R."/>
            <person name="Henrissat B."/>
            <person name="Grigoriev I.V."/>
            <person name="Hibbett D."/>
            <person name="Nagy L.G."/>
            <person name="Martin F.M."/>
        </authorList>
    </citation>
    <scope>NUCLEOTIDE SEQUENCE</scope>
    <source>
        <strain evidence="1">P2</strain>
    </source>
</reference>
<organism evidence="1 2">
    <name type="scientific">Thelephora ganbajun</name>
    <name type="common">Ganba fungus</name>
    <dbReference type="NCBI Taxonomy" id="370292"/>
    <lineage>
        <taxon>Eukaryota</taxon>
        <taxon>Fungi</taxon>
        <taxon>Dikarya</taxon>
        <taxon>Basidiomycota</taxon>
        <taxon>Agaricomycotina</taxon>
        <taxon>Agaricomycetes</taxon>
        <taxon>Thelephorales</taxon>
        <taxon>Thelephoraceae</taxon>
        <taxon>Thelephora</taxon>
    </lineage>
</organism>
<name>A0ACB6Z858_THEGA</name>